<dbReference type="Proteomes" id="UP001173223">
    <property type="component" value="Unassembled WGS sequence"/>
</dbReference>
<comment type="caution">
    <text evidence="3">The sequence shown here is derived from an EMBL/GenBank/DDBJ whole genome shotgun (WGS) entry which is preliminary data.</text>
</comment>
<evidence type="ECO:0000313" key="3">
    <source>
        <dbReference type="EMBL" id="MDK4512581.1"/>
    </source>
</evidence>
<name>A0AAW6WCX6_9FUSO</name>
<dbReference type="Gene3D" id="1.10.260.40">
    <property type="entry name" value="lambda repressor-like DNA-binding domains"/>
    <property type="match status" value="1"/>
</dbReference>
<dbReference type="PANTHER" id="PTHR46558:SF4">
    <property type="entry name" value="DNA-BIDING PHAGE PROTEIN"/>
    <property type="match status" value="1"/>
</dbReference>
<dbReference type="InterPro" id="IPR010982">
    <property type="entry name" value="Lambda_DNA-bd_dom_sf"/>
</dbReference>
<dbReference type="GO" id="GO:0003677">
    <property type="term" value="F:DNA binding"/>
    <property type="evidence" value="ECO:0007669"/>
    <property type="project" value="UniProtKB-KW"/>
</dbReference>
<dbReference type="AlphaFoldDB" id="A0AAW6WCX6"/>
<reference evidence="3" key="2">
    <citation type="submission" date="2022-04" db="EMBL/GenBank/DDBJ databases">
        <authorList>
            <person name="Livingstone P.G."/>
        </authorList>
    </citation>
    <scope>NUCLEOTIDE SEQUENCE</scope>
    <source>
        <strain evidence="3">BRON_8</strain>
    </source>
</reference>
<protein>
    <submittedName>
        <fullName evidence="3">Helix-turn-helix domain-containing protein</fullName>
    </submittedName>
</protein>
<evidence type="ECO:0000313" key="4">
    <source>
        <dbReference type="Proteomes" id="UP001173223"/>
    </source>
</evidence>
<evidence type="ECO:0000259" key="2">
    <source>
        <dbReference type="PROSITE" id="PS50943"/>
    </source>
</evidence>
<reference evidence="3" key="1">
    <citation type="journal article" date="2022" name="Gene">
        <title>A genome-led study on the pathogenesis of Fusobacterium necrophorum infections.</title>
        <authorList>
            <person name="Thapa G."/>
            <person name="Jayal A."/>
            <person name="Sikazwe E."/>
            <person name="Perry T."/>
            <person name="Mohammed Al Balushi A."/>
            <person name="Livingstone P."/>
        </authorList>
    </citation>
    <scope>NUCLEOTIDE SEQUENCE</scope>
    <source>
        <strain evidence="3">BRON_8</strain>
    </source>
</reference>
<organism evidence="3 4">
    <name type="scientific">Fusobacterium necrophorum</name>
    <dbReference type="NCBI Taxonomy" id="859"/>
    <lineage>
        <taxon>Bacteria</taxon>
        <taxon>Fusobacteriati</taxon>
        <taxon>Fusobacteriota</taxon>
        <taxon>Fusobacteriia</taxon>
        <taxon>Fusobacteriales</taxon>
        <taxon>Fusobacteriaceae</taxon>
        <taxon>Fusobacterium</taxon>
    </lineage>
</organism>
<dbReference type="Pfam" id="PF01381">
    <property type="entry name" value="HTH_3"/>
    <property type="match status" value="1"/>
</dbReference>
<dbReference type="EMBL" id="JAMGTK010000019">
    <property type="protein sequence ID" value="MDK4512581.1"/>
    <property type="molecule type" value="Genomic_DNA"/>
</dbReference>
<dbReference type="PANTHER" id="PTHR46558">
    <property type="entry name" value="TRACRIPTIONAL REGULATORY PROTEIN-RELATED-RELATED"/>
    <property type="match status" value="1"/>
</dbReference>
<accession>A0AAW6WCX6</accession>
<sequence>MDFREHLEALMKDPEFKKEYEALELEYQIKRMLIDARIKKDLTQKELAELVGTKQANISRLENGNSNPSIKFLEKVANALGKKLQINFV</sequence>
<dbReference type="RefSeq" id="WP_285049210.1">
    <property type="nucleotide sequence ID" value="NZ_JAMGTK010000019.1"/>
</dbReference>
<keyword evidence="4" id="KW-1185">Reference proteome</keyword>
<dbReference type="SMART" id="SM00530">
    <property type="entry name" value="HTH_XRE"/>
    <property type="match status" value="1"/>
</dbReference>
<dbReference type="InterPro" id="IPR001387">
    <property type="entry name" value="Cro/C1-type_HTH"/>
</dbReference>
<dbReference type="SUPFAM" id="SSF47413">
    <property type="entry name" value="lambda repressor-like DNA-binding domains"/>
    <property type="match status" value="1"/>
</dbReference>
<evidence type="ECO:0000256" key="1">
    <source>
        <dbReference type="ARBA" id="ARBA00023125"/>
    </source>
</evidence>
<dbReference type="PROSITE" id="PS50943">
    <property type="entry name" value="HTH_CROC1"/>
    <property type="match status" value="1"/>
</dbReference>
<gene>
    <name evidence="3" type="ORF">MWG07_09995</name>
</gene>
<dbReference type="CDD" id="cd00093">
    <property type="entry name" value="HTH_XRE"/>
    <property type="match status" value="1"/>
</dbReference>
<keyword evidence="1" id="KW-0238">DNA-binding</keyword>
<proteinExistence type="predicted"/>
<feature type="domain" description="HTH cro/C1-type" evidence="2">
    <location>
        <begin position="33"/>
        <end position="89"/>
    </location>
</feature>